<feature type="region of interest" description="Disordered" evidence="8">
    <location>
        <begin position="1787"/>
        <end position="1818"/>
    </location>
</feature>
<evidence type="ECO:0000313" key="14">
    <source>
        <dbReference type="RefSeq" id="XP_032804848.1"/>
    </source>
</evidence>
<evidence type="ECO:0000256" key="8">
    <source>
        <dbReference type="SAM" id="MobiDB-lite"/>
    </source>
</evidence>
<feature type="domain" description="EGF-like" evidence="11">
    <location>
        <begin position="130"/>
        <end position="171"/>
    </location>
</feature>
<dbReference type="Gene3D" id="2.10.25.10">
    <property type="entry name" value="Laminin"/>
    <property type="match status" value="9"/>
</dbReference>
<evidence type="ECO:0000256" key="6">
    <source>
        <dbReference type="ARBA" id="ARBA00023180"/>
    </source>
</evidence>
<dbReference type="CDD" id="cd00041">
    <property type="entry name" value="CUB"/>
    <property type="match status" value="1"/>
</dbReference>
<comment type="caution">
    <text evidence="7">Lacks conserved residue(s) required for the propagation of feature annotation.</text>
</comment>
<dbReference type="Pfam" id="PF07645">
    <property type="entry name" value="EGF_CA"/>
    <property type="match status" value="5"/>
</dbReference>
<accession>A0AAJ7WQB5</accession>
<feature type="domain" description="Fibronectin type-III" evidence="12">
    <location>
        <begin position="1322"/>
        <end position="1415"/>
    </location>
</feature>
<dbReference type="KEGG" id="pmrn:116939917"/>
<dbReference type="InterPro" id="IPR000742">
    <property type="entry name" value="EGF"/>
</dbReference>
<organism evidence="13 14">
    <name type="scientific">Petromyzon marinus</name>
    <name type="common">Sea lamprey</name>
    <dbReference type="NCBI Taxonomy" id="7757"/>
    <lineage>
        <taxon>Eukaryota</taxon>
        <taxon>Metazoa</taxon>
        <taxon>Chordata</taxon>
        <taxon>Craniata</taxon>
        <taxon>Vertebrata</taxon>
        <taxon>Cyclostomata</taxon>
        <taxon>Hyperoartia</taxon>
        <taxon>Petromyzontiformes</taxon>
        <taxon>Petromyzontidae</taxon>
        <taxon>Petromyzon</taxon>
    </lineage>
</organism>
<keyword evidence="9" id="KW-0812">Transmembrane</keyword>
<keyword evidence="5 7" id="KW-1015">Disulfide bond</keyword>
<proteinExistence type="predicted"/>
<feature type="domain" description="Fibronectin type-III" evidence="12">
    <location>
        <begin position="750"/>
        <end position="841"/>
    </location>
</feature>
<keyword evidence="9" id="KW-0472">Membrane</keyword>
<evidence type="ECO:0000256" key="7">
    <source>
        <dbReference type="PROSITE-ProRule" id="PRU00076"/>
    </source>
</evidence>
<dbReference type="Pfam" id="PF12947">
    <property type="entry name" value="EGF_3"/>
    <property type="match status" value="2"/>
</dbReference>
<feature type="domain" description="EGF-like" evidence="11">
    <location>
        <begin position="7"/>
        <end position="50"/>
    </location>
</feature>
<feature type="domain" description="EGF-like" evidence="11">
    <location>
        <begin position="394"/>
        <end position="432"/>
    </location>
</feature>
<feature type="domain" description="EGF-like" evidence="11">
    <location>
        <begin position="91"/>
        <end position="129"/>
    </location>
</feature>
<feature type="domain" description="Fibronectin type-III" evidence="12">
    <location>
        <begin position="1041"/>
        <end position="1135"/>
    </location>
</feature>
<dbReference type="InterPro" id="IPR003961">
    <property type="entry name" value="FN3_dom"/>
</dbReference>
<evidence type="ECO:0000256" key="2">
    <source>
        <dbReference type="ARBA" id="ARBA00022729"/>
    </source>
</evidence>
<dbReference type="InterPro" id="IPR035914">
    <property type="entry name" value="Sperma_CUB_dom_sf"/>
</dbReference>
<feature type="domain" description="EGF-like" evidence="11">
    <location>
        <begin position="433"/>
        <end position="472"/>
    </location>
</feature>
<evidence type="ECO:0000313" key="13">
    <source>
        <dbReference type="Proteomes" id="UP001318040"/>
    </source>
</evidence>
<dbReference type="SMART" id="SM00179">
    <property type="entry name" value="EGF_CA"/>
    <property type="match status" value="8"/>
</dbReference>
<dbReference type="Gene3D" id="2.60.120.290">
    <property type="entry name" value="Spermadhesin, CUB domain"/>
    <property type="match status" value="2"/>
</dbReference>
<dbReference type="InterPro" id="IPR000859">
    <property type="entry name" value="CUB_dom"/>
</dbReference>
<dbReference type="PANTHER" id="PTHR24039:SF28">
    <property type="entry name" value="EGF-LIKE DOMAIN-CONTAINING PROTEIN"/>
    <property type="match status" value="1"/>
</dbReference>
<sequence length="1818" mass="197896">MRTCLAAVNQCTVPGQKLCSENAVCISTLGTSAYTCQCKAGYTGNGTVCTDVDECLTLNKCGANQVCSNNVGSYSCICVAGFNTVGGTCQDVDECVKKPCPVNTVCLNTFGSYTCQCAAGYIYLNNTCTDLNECSSVNLFSCPPNSKCVNAIGSYSCQCVPGYQDVKGACQDVDECLRDNGGCQHLCFNNVGSYRCGCRPGYLSAGLNGYMCIDIDECQNPTLNNCNQNAVCTNTRGSFKCACKPYFKGDGITCDGCYCPSQDLATNSLEVPAKHACPCFTGYITSPNYPGNYSLNTNSYWFFDSAQFNNASVNYNGLYFKIWNMSLEKTDDYVDYGCGMDPPQIRQGRLTGEKIDLSSFVFYSLNCSGTSTWVQFHSDANEPRTGFNIEFEYIINPCRNSCDPNAICDISNPQSPRCVCPSGWVGTGKKCYDVNECLNPCTCPASTTCMDLDGGFKCICPPGYIFSNNVCVEDTCPFTEILDEKNYTVTFCNRSSGFMRSPRWPGEYRPEENVAWFFNLTNYSGISYKFVNFSTETKEDFFDIFKTTQINLNDQVLQISGKTGSLQETYKQTVSDNIPDNFTLTKANVSNLICNRFISDRQNNGYVKVQFMKVGNNCASNPCQHNGKCTENDNGFSCSCVTGYTGTYCEEEVTQVLRLECTVNCRSVTVTWALNSRGAPVQGLLFRQGLTSGQTVDTSHVPYQLTSRVVDNLEPFMEYVIDILPVVYTGQSKGSSCFVTTLCYSDCLKFQTGLQAVALTASSAELQWSPTQETPAEFKAVYYPEPYNSLEVNSAPVQRTSTKLPLTNLKPSSNYRVCFKLVTSDNSCPINDGISFKTRPDPASAIGNFSAVSITPNGGTFSWDSNAPAPLKVTGFDLVGNCSTAAGDQVIRTVHLSASDRNGTLANFPSLSNCKAVLIVNTSTDGWASSPAIDFTTSIGAANVRAVSVNNITETSAIVSWQSLTPDVPGKFSTVYYMQIAGNTSVGMLMSAHTNGTTVDLLGLNPGVVYNVSIVESIYETRSSNSTPYSFRTVPEPVLPLPSGVAMSRTSPTTALIAWSPPIVTDGVDPIYSLHYTNLNSSDLPETVVPLNGTVGEVLLSGLTPGSTYSAYLQCQKALGPQKNTGPMYFTTQPAQKVSDVRVSNVTMYAANLLWAPPANSSLDPVVFYNVSVFPEGSSAPIAAVILPDNGTSLPLVGLVPSTNYIAYVTAVTKSGYVYSSDPLPFTTDSEIQLVQETSSPTNAFIDWDYKNQADNITSWQLQVIDDLTKETTNFTRSSSDLSLQDLLPGTNYTIIITPITVAGPKPSRTLHLTTQPDPLNLPSRIRNLNKIESEIDAIFLAWDKPEKSGNNLTYKVRVESFSDVRESVTASNFITLSGLLDGVAYNISVVPVDDNGTGFPNTFSYSKPAKNKSDVLDASGSELRLEPVILSNVVAAVRQHSIIMQLPRCDYFKNMTLMAQKKLENAFVVVIIAESAKASESYKPPAFWINETYLGTDKGSLRPYVAANLTLQDCRGTNPRRKREAIVDMAGIDAFRIGTEEVCPTNTFCNGQLRDNTNYSTQYVLMNLNETISQSNWSAPINTRAASPYDAIDTNFMPHSGGMIAITTILSILLALLLLALLLVCCFCNRRREKTLPSLKTYNPHFGSKVSHGSTLYHEGPVPAQVNELHPQDLRKPVAGDPNKAFMFNRIISDGTNRLEGAYGGDKSTLMGGEFLPGAQTPPNTMRPQTYVVQQPHEVLPSAPNVTTMKSIVVNQPPPDVQQGPVGVTYVLGQPQEESLYSIVQQRPARTAEPALQNQQSSDGDLPPYILPDYPTK</sequence>
<dbReference type="PROSITE" id="PS50853">
    <property type="entry name" value="FN3"/>
    <property type="match status" value="5"/>
</dbReference>
<dbReference type="InterPro" id="IPR018097">
    <property type="entry name" value="EGF_Ca-bd_CS"/>
</dbReference>
<reference evidence="14" key="1">
    <citation type="submission" date="2025-08" db="UniProtKB">
        <authorList>
            <consortium name="RefSeq"/>
        </authorList>
    </citation>
    <scope>IDENTIFICATION</scope>
    <source>
        <tissue evidence="14">Sperm</tissue>
    </source>
</reference>
<dbReference type="SUPFAM" id="SSF49265">
    <property type="entry name" value="Fibronectin type III"/>
    <property type="match status" value="5"/>
</dbReference>
<dbReference type="Pfam" id="PF00041">
    <property type="entry name" value="fn3"/>
    <property type="match status" value="2"/>
</dbReference>
<dbReference type="CDD" id="cd00063">
    <property type="entry name" value="FN3"/>
    <property type="match status" value="5"/>
</dbReference>
<gene>
    <name evidence="14" type="primary">LOC116939917</name>
</gene>
<evidence type="ECO:0000256" key="3">
    <source>
        <dbReference type="ARBA" id="ARBA00022737"/>
    </source>
</evidence>
<feature type="disulfide bond" evidence="7">
    <location>
        <begin position="441"/>
        <end position="458"/>
    </location>
</feature>
<dbReference type="FunFam" id="2.10.25.10:FF:000038">
    <property type="entry name" value="Fibrillin 2"/>
    <property type="match status" value="2"/>
</dbReference>
<feature type="domain" description="EGF-like" evidence="11">
    <location>
        <begin position="51"/>
        <end position="90"/>
    </location>
</feature>
<evidence type="ECO:0000256" key="9">
    <source>
        <dbReference type="SAM" id="Phobius"/>
    </source>
</evidence>
<keyword evidence="2" id="KW-0732">Signal</keyword>
<dbReference type="FunFam" id="2.10.25.10:FF:000143">
    <property type="entry name" value="Protein crumbs 1"/>
    <property type="match status" value="1"/>
</dbReference>
<dbReference type="SUPFAM" id="SSF57196">
    <property type="entry name" value="EGF/Laminin"/>
    <property type="match status" value="4"/>
</dbReference>
<dbReference type="PROSITE" id="PS50026">
    <property type="entry name" value="EGF_3"/>
    <property type="match status" value="8"/>
</dbReference>
<dbReference type="PROSITE" id="PS00022">
    <property type="entry name" value="EGF_1"/>
    <property type="match status" value="1"/>
</dbReference>
<dbReference type="Proteomes" id="UP001318040">
    <property type="component" value="Chromosome 7"/>
</dbReference>
<feature type="domain" description="Fibronectin type-III" evidence="12">
    <location>
        <begin position="943"/>
        <end position="1036"/>
    </location>
</feature>
<dbReference type="Gene3D" id="2.60.40.10">
    <property type="entry name" value="Immunoglobulins"/>
    <property type="match status" value="7"/>
</dbReference>
<dbReference type="InterPro" id="IPR000152">
    <property type="entry name" value="EGF-type_Asp/Asn_hydroxyl_site"/>
</dbReference>
<keyword evidence="13" id="KW-1185">Reference proteome</keyword>
<dbReference type="InterPro" id="IPR001881">
    <property type="entry name" value="EGF-like_Ca-bd_dom"/>
</dbReference>
<dbReference type="Pfam" id="PF00431">
    <property type="entry name" value="CUB"/>
    <property type="match status" value="1"/>
</dbReference>
<dbReference type="PANTHER" id="PTHR24039">
    <property type="entry name" value="FIBRILLIN-RELATED"/>
    <property type="match status" value="1"/>
</dbReference>
<dbReference type="SUPFAM" id="SSF49854">
    <property type="entry name" value="Spermadhesin, CUB domain"/>
    <property type="match status" value="2"/>
</dbReference>
<feature type="domain" description="CUB" evidence="10">
    <location>
        <begin position="254"/>
        <end position="394"/>
    </location>
</feature>
<feature type="domain" description="Fibronectin type-III" evidence="12">
    <location>
        <begin position="1137"/>
        <end position="1231"/>
    </location>
</feature>
<feature type="transmembrane region" description="Helical" evidence="9">
    <location>
        <begin position="1604"/>
        <end position="1629"/>
    </location>
</feature>
<dbReference type="CDD" id="cd00054">
    <property type="entry name" value="EGF_CA"/>
    <property type="match status" value="8"/>
</dbReference>
<dbReference type="Pfam" id="PF00008">
    <property type="entry name" value="EGF"/>
    <property type="match status" value="1"/>
</dbReference>
<keyword evidence="1 7" id="KW-0245">EGF-like domain</keyword>
<keyword evidence="3" id="KW-0677">Repeat</keyword>
<feature type="domain" description="EGF-like" evidence="11">
    <location>
        <begin position="614"/>
        <end position="650"/>
    </location>
</feature>
<keyword evidence="9" id="KW-1133">Transmembrane helix</keyword>
<feature type="domain" description="EGF-like" evidence="11">
    <location>
        <begin position="214"/>
        <end position="255"/>
    </location>
</feature>
<evidence type="ECO:0000256" key="1">
    <source>
        <dbReference type="ARBA" id="ARBA00022536"/>
    </source>
</evidence>
<dbReference type="InterPro" id="IPR009030">
    <property type="entry name" value="Growth_fac_rcpt_cys_sf"/>
</dbReference>
<dbReference type="PROSITE" id="PS01187">
    <property type="entry name" value="EGF_CA"/>
    <property type="match status" value="3"/>
</dbReference>
<dbReference type="SMART" id="SM00060">
    <property type="entry name" value="FN3"/>
    <property type="match status" value="7"/>
</dbReference>
<dbReference type="InterPro" id="IPR049883">
    <property type="entry name" value="NOTCH1_EGF-like"/>
</dbReference>
<feature type="disulfide bond" evidence="7">
    <location>
        <begin position="398"/>
        <end position="408"/>
    </location>
</feature>
<evidence type="ECO:0000259" key="12">
    <source>
        <dbReference type="PROSITE" id="PS50853"/>
    </source>
</evidence>
<dbReference type="InterPro" id="IPR024731">
    <property type="entry name" value="NELL2-like_EGF"/>
</dbReference>
<dbReference type="PROSITE" id="PS01186">
    <property type="entry name" value="EGF_2"/>
    <property type="match status" value="7"/>
</dbReference>
<dbReference type="InterPro" id="IPR036116">
    <property type="entry name" value="FN3_sf"/>
</dbReference>
<dbReference type="PROSITE" id="PS01180">
    <property type="entry name" value="CUB"/>
    <property type="match status" value="1"/>
</dbReference>
<name>A0AAJ7WQB5_PETMA</name>
<feature type="disulfide bond" evidence="7">
    <location>
        <begin position="640"/>
        <end position="649"/>
    </location>
</feature>
<dbReference type="InterPro" id="IPR013783">
    <property type="entry name" value="Ig-like_fold"/>
</dbReference>
<protein>
    <submittedName>
        <fullName evidence="14">Uncharacterized protein LOC116939917</fullName>
    </submittedName>
</protein>
<keyword evidence="6" id="KW-0325">Glycoprotein</keyword>
<dbReference type="FunFam" id="2.10.25.10:FF:000005">
    <property type="entry name" value="Fibrillin 2"/>
    <property type="match status" value="1"/>
</dbReference>
<dbReference type="GO" id="GO:0005509">
    <property type="term" value="F:calcium ion binding"/>
    <property type="evidence" value="ECO:0007669"/>
    <property type="project" value="InterPro"/>
</dbReference>
<evidence type="ECO:0000256" key="4">
    <source>
        <dbReference type="ARBA" id="ARBA00022837"/>
    </source>
</evidence>
<dbReference type="PROSITE" id="PS00010">
    <property type="entry name" value="ASX_HYDROXYL"/>
    <property type="match status" value="5"/>
</dbReference>
<dbReference type="SMART" id="SM00181">
    <property type="entry name" value="EGF"/>
    <property type="match status" value="9"/>
</dbReference>
<evidence type="ECO:0000259" key="10">
    <source>
        <dbReference type="PROSITE" id="PS01180"/>
    </source>
</evidence>
<dbReference type="RefSeq" id="XP_032804848.1">
    <property type="nucleotide sequence ID" value="XM_032948957.1"/>
</dbReference>
<dbReference type="SUPFAM" id="SSF57184">
    <property type="entry name" value="Growth factor receptor domain"/>
    <property type="match status" value="2"/>
</dbReference>
<feature type="disulfide bond" evidence="7">
    <location>
        <begin position="19"/>
        <end position="36"/>
    </location>
</feature>
<evidence type="ECO:0000256" key="5">
    <source>
        <dbReference type="ARBA" id="ARBA00023157"/>
    </source>
</evidence>
<keyword evidence="4" id="KW-0106">Calcium</keyword>
<evidence type="ECO:0000259" key="11">
    <source>
        <dbReference type="PROSITE" id="PS50026"/>
    </source>
</evidence>